<keyword evidence="3" id="KW-1185">Reference proteome</keyword>
<evidence type="ECO:0000313" key="3">
    <source>
        <dbReference type="Proteomes" id="UP000003571"/>
    </source>
</evidence>
<reference evidence="2 3" key="1">
    <citation type="submission" date="2011-09" db="EMBL/GenBank/DDBJ databases">
        <title>The draft genome of Treponema saccharophilum DSM 2985.</title>
        <authorList>
            <consortium name="US DOE Joint Genome Institute (JGI-PGF)"/>
            <person name="Lucas S."/>
            <person name="Copeland A."/>
            <person name="Lapidus A."/>
            <person name="Glavina del Rio T."/>
            <person name="Dalin E."/>
            <person name="Tice H."/>
            <person name="Bruce D."/>
            <person name="Goodwin L."/>
            <person name="Pitluck S."/>
            <person name="Peters L."/>
            <person name="Kyrpides N."/>
            <person name="Mavromatis K."/>
            <person name="Ivanova N."/>
            <person name="Markowitz V."/>
            <person name="Cheng J.-F."/>
            <person name="Hugenholtz P."/>
            <person name="Woyke T."/>
            <person name="Wu D."/>
            <person name="Gronow S."/>
            <person name="Wellnitz S."/>
            <person name="Brambilla E."/>
            <person name="Klenk H.-P."/>
            <person name="Eisen J.A."/>
        </authorList>
    </citation>
    <scope>NUCLEOTIDE SEQUENCE [LARGE SCALE GENOMIC DNA]</scope>
    <source>
        <strain evidence="2 3">DSM 2985</strain>
    </source>
</reference>
<feature type="transmembrane region" description="Helical" evidence="1">
    <location>
        <begin position="115"/>
        <end position="134"/>
    </location>
</feature>
<dbReference type="eggNOG" id="COG2919">
    <property type="taxonomic scope" value="Bacteria"/>
</dbReference>
<dbReference type="InterPro" id="IPR007060">
    <property type="entry name" value="FtsL/DivIC"/>
</dbReference>
<dbReference type="AlphaFoldDB" id="H7EP78"/>
<name>H7EP78_9SPIR</name>
<sequence>MFRTLAAVLAGTFIYVLISFAFGRDGLWADMQLREQKRLLNSRTEEIQRINNSLELEYVALKKDPDVIAAFARKLGYVRLGEKIVRINGLVPAEQFSFEAGTPLVIAEPFSLPEWFCKVSGFLMFFVVYSYLCLEDIKRKICDLRDMKAGRPHGRRSGAKGASL</sequence>
<dbReference type="EMBL" id="AGRW01000054">
    <property type="protein sequence ID" value="EIC00711.1"/>
    <property type="molecule type" value="Genomic_DNA"/>
</dbReference>
<comment type="caution">
    <text evidence="2">The sequence shown here is derived from an EMBL/GenBank/DDBJ whole genome shotgun (WGS) entry which is preliminary data.</text>
</comment>
<evidence type="ECO:0000256" key="1">
    <source>
        <dbReference type="SAM" id="Phobius"/>
    </source>
</evidence>
<gene>
    <name evidence="2" type="ORF">TresaDRAFT_0184</name>
</gene>
<keyword evidence="1" id="KW-0812">Transmembrane</keyword>
<proteinExistence type="predicted"/>
<evidence type="ECO:0000313" key="2">
    <source>
        <dbReference type="EMBL" id="EIC00711.1"/>
    </source>
</evidence>
<organism evidence="2 3">
    <name type="scientific">Treponema saccharophilum DSM 2985</name>
    <dbReference type="NCBI Taxonomy" id="907348"/>
    <lineage>
        <taxon>Bacteria</taxon>
        <taxon>Pseudomonadati</taxon>
        <taxon>Spirochaetota</taxon>
        <taxon>Spirochaetia</taxon>
        <taxon>Spirochaetales</taxon>
        <taxon>Treponemataceae</taxon>
        <taxon>Treponema</taxon>
    </lineage>
</organism>
<dbReference type="STRING" id="907348.TresaDRAFT_0184"/>
<protein>
    <submittedName>
        <fullName evidence="2">Septum formation initiator</fullName>
    </submittedName>
</protein>
<keyword evidence="1" id="KW-1133">Transmembrane helix</keyword>
<dbReference type="Pfam" id="PF04977">
    <property type="entry name" value="DivIC"/>
    <property type="match status" value="1"/>
</dbReference>
<dbReference type="Proteomes" id="UP000003571">
    <property type="component" value="Unassembled WGS sequence"/>
</dbReference>
<accession>H7EP78</accession>
<keyword evidence="1" id="KW-0472">Membrane</keyword>
<dbReference type="PATRIC" id="fig|907348.3.peg.2770"/>